<evidence type="ECO:0000313" key="2">
    <source>
        <dbReference type="EMBL" id="SMQ53927.1"/>
    </source>
</evidence>
<name>A0A1X7S409_ZYMT9</name>
<reference evidence="2 3" key="1">
    <citation type="submission" date="2016-06" db="EMBL/GenBank/DDBJ databases">
        <authorList>
            <person name="Kjaerup R.B."/>
            <person name="Dalgaard T.S."/>
            <person name="Juul-Madsen H.R."/>
        </authorList>
    </citation>
    <scope>NUCLEOTIDE SEQUENCE [LARGE SCALE GENOMIC DNA]</scope>
</reference>
<dbReference type="EMBL" id="LT853700">
    <property type="protein sequence ID" value="SMQ53927.1"/>
    <property type="molecule type" value="Genomic_DNA"/>
</dbReference>
<keyword evidence="1" id="KW-0732">Signal</keyword>
<dbReference type="AlphaFoldDB" id="A0A1X7S409"/>
<evidence type="ECO:0008006" key="4">
    <source>
        <dbReference type="Google" id="ProtNLM"/>
    </source>
</evidence>
<feature type="signal peptide" evidence="1">
    <location>
        <begin position="1"/>
        <end position="18"/>
    </location>
</feature>
<accession>A0A1X7S409</accession>
<gene>
    <name evidence="2" type="ORF">ZT3D7_G9081</name>
</gene>
<feature type="chain" id="PRO_5012891797" description="CBM1 domain-containing protein" evidence="1">
    <location>
        <begin position="19"/>
        <end position="86"/>
    </location>
</feature>
<protein>
    <recommendedName>
        <fullName evidence="4">CBM1 domain-containing protein</fullName>
    </recommendedName>
</protein>
<dbReference type="Proteomes" id="UP000215127">
    <property type="component" value="Chromosome 9"/>
</dbReference>
<proteinExistence type="predicted"/>
<keyword evidence="3" id="KW-1185">Reference proteome</keyword>
<sequence length="86" mass="9297">MQIFQVSIILALTSTVTAVWRCQTCSGDVDCQQFPYGHCVGNGPGETGVWDCNSNAPCLTHDNNDIPNLHWCVPLTDQPGQTATCT</sequence>
<evidence type="ECO:0000313" key="3">
    <source>
        <dbReference type="Proteomes" id="UP000215127"/>
    </source>
</evidence>
<evidence type="ECO:0000256" key="1">
    <source>
        <dbReference type="SAM" id="SignalP"/>
    </source>
</evidence>
<organism evidence="2 3">
    <name type="scientific">Zymoseptoria tritici (strain ST99CH_3D7)</name>
    <dbReference type="NCBI Taxonomy" id="1276538"/>
    <lineage>
        <taxon>Eukaryota</taxon>
        <taxon>Fungi</taxon>
        <taxon>Dikarya</taxon>
        <taxon>Ascomycota</taxon>
        <taxon>Pezizomycotina</taxon>
        <taxon>Dothideomycetes</taxon>
        <taxon>Dothideomycetidae</taxon>
        <taxon>Mycosphaerellales</taxon>
        <taxon>Mycosphaerellaceae</taxon>
        <taxon>Zymoseptoria</taxon>
    </lineage>
</organism>